<feature type="compositionally biased region" description="Low complexity" evidence="5">
    <location>
        <begin position="110"/>
        <end position="121"/>
    </location>
</feature>
<feature type="region of interest" description="Disordered" evidence="5">
    <location>
        <begin position="519"/>
        <end position="539"/>
    </location>
</feature>
<feature type="region of interest" description="Disordered" evidence="5">
    <location>
        <begin position="1"/>
        <end position="41"/>
    </location>
</feature>
<feature type="compositionally biased region" description="Polar residues" evidence="5">
    <location>
        <begin position="646"/>
        <end position="658"/>
    </location>
</feature>
<dbReference type="STRING" id="686832.A0A0C2XH51"/>
<dbReference type="PROSITE" id="PS50103">
    <property type="entry name" value="ZF_C3H1"/>
    <property type="match status" value="2"/>
</dbReference>
<feature type="domain" description="C3H1-type" evidence="6">
    <location>
        <begin position="70"/>
        <end position="97"/>
    </location>
</feature>
<dbReference type="SUPFAM" id="SSF90229">
    <property type="entry name" value="CCCH zinc finger"/>
    <property type="match status" value="1"/>
</dbReference>
<evidence type="ECO:0000256" key="3">
    <source>
        <dbReference type="ARBA" id="ARBA00022833"/>
    </source>
</evidence>
<feature type="compositionally biased region" description="Polar residues" evidence="5">
    <location>
        <begin position="459"/>
        <end position="469"/>
    </location>
</feature>
<dbReference type="GO" id="GO:0008270">
    <property type="term" value="F:zinc ion binding"/>
    <property type="evidence" value="ECO:0007669"/>
    <property type="project" value="UniProtKB-KW"/>
</dbReference>
<evidence type="ECO:0000256" key="5">
    <source>
        <dbReference type="SAM" id="MobiDB-lite"/>
    </source>
</evidence>
<feature type="compositionally biased region" description="Basic and acidic residues" evidence="5">
    <location>
        <begin position="1"/>
        <end position="28"/>
    </location>
</feature>
<accession>A0A0C2XH51</accession>
<feature type="compositionally biased region" description="Low complexity" evidence="5">
    <location>
        <begin position="479"/>
        <end position="494"/>
    </location>
</feature>
<dbReference type="InterPro" id="IPR036855">
    <property type="entry name" value="Znf_CCCH_sf"/>
</dbReference>
<feature type="zinc finger region" description="C3H1-type" evidence="4">
    <location>
        <begin position="40"/>
        <end position="67"/>
    </location>
</feature>
<feature type="compositionally biased region" description="Polar residues" evidence="5">
    <location>
        <begin position="812"/>
        <end position="825"/>
    </location>
</feature>
<feature type="region of interest" description="Disordered" evidence="5">
    <location>
        <begin position="210"/>
        <end position="319"/>
    </location>
</feature>
<reference evidence="7 8" key="1">
    <citation type="submission" date="2014-04" db="EMBL/GenBank/DDBJ databases">
        <authorList>
            <consortium name="DOE Joint Genome Institute"/>
            <person name="Kuo A."/>
            <person name="Gay G."/>
            <person name="Dore J."/>
            <person name="Kohler A."/>
            <person name="Nagy L.G."/>
            <person name="Floudas D."/>
            <person name="Copeland A."/>
            <person name="Barry K.W."/>
            <person name="Cichocki N."/>
            <person name="Veneault-Fourrey C."/>
            <person name="LaButti K."/>
            <person name="Lindquist E.A."/>
            <person name="Lipzen A."/>
            <person name="Lundell T."/>
            <person name="Morin E."/>
            <person name="Murat C."/>
            <person name="Sun H."/>
            <person name="Tunlid A."/>
            <person name="Henrissat B."/>
            <person name="Grigoriev I.V."/>
            <person name="Hibbett D.S."/>
            <person name="Martin F."/>
            <person name="Nordberg H.P."/>
            <person name="Cantor M.N."/>
            <person name="Hua S.X."/>
        </authorList>
    </citation>
    <scope>NUCLEOTIDE SEQUENCE [LARGE SCALE GENOMIC DNA]</scope>
    <source>
        <strain evidence="8">h7</strain>
    </source>
</reference>
<protein>
    <recommendedName>
        <fullName evidence="6">C3H1-type domain-containing protein</fullName>
    </recommendedName>
</protein>
<dbReference type="AlphaFoldDB" id="A0A0C2XH51"/>
<feature type="zinc finger region" description="C3H1-type" evidence="4">
    <location>
        <begin position="70"/>
        <end position="97"/>
    </location>
</feature>
<feature type="region of interest" description="Disordered" evidence="5">
    <location>
        <begin position="795"/>
        <end position="847"/>
    </location>
</feature>
<keyword evidence="1 4" id="KW-0479">Metal-binding</keyword>
<evidence type="ECO:0000313" key="8">
    <source>
        <dbReference type="Proteomes" id="UP000053424"/>
    </source>
</evidence>
<feature type="compositionally biased region" description="Polar residues" evidence="5">
    <location>
        <begin position="304"/>
        <end position="319"/>
    </location>
</feature>
<proteinExistence type="predicted"/>
<dbReference type="OrthoDB" id="411372at2759"/>
<feature type="compositionally biased region" description="Low complexity" evidence="5">
    <location>
        <begin position="167"/>
        <end position="178"/>
    </location>
</feature>
<feature type="region of interest" description="Disordered" evidence="5">
    <location>
        <begin position="633"/>
        <end position="682"/>
    </location>
</feature>
<evidence type="ECO:0000256" key="4">
    <source>
        <dbReference type="PROSITE-ProRule" id="PRU00723"/>
    </source>
</evidence>
<feature type="compositionally biased region" description="Polar residues" evidence="5">
    <location>
        <begin position="275"/>
        <end position="285"/>
    </location>
</feature>
<evidence type="ECO:0000256" key="1">
    <source>
        <dbReference type="ARBA" id="ARBA00022723"/>
    </source>
</evidence>
<evidence type="ECO:0000256" key="2">
    <source>
        <dbReference type="ARBA" id="ARBA00022771"/>
    </source>
</evidence>
<dbReference type="Gene3D" id="4.10.1000.10">
    <property type="entry name" value="Zinc finger, CCCH-type"/>
    <property type="match status" value="1"/>
</dbReference>
<dbReference type="EMBL" id="KN831799">
    <property type="protein sequence ID" value="KIM37178.1"/>
    <property type="molecule type" value="Genomic_DNA"/>
</dbReference>
<feature type="region of interest" description="Disordered" evidence="5">
    <location>
        <begin position="450"/>
        <end position="469"/>
    </location>
</feature>
<evidence type="ECO:0000313" key="7">
    <source>
        <dbReference type="EMBL" id="KIM37178.1"/>
    </source>
</evidence>
<evidence type="ECO:0000259" key="6">
    <source>
        <dbReference type="PROSITE" id="PS50103"/>
    </source>
</evidence>
<dbReference type="SMART" id="SM00356">
    <property type="entry name" value="ZnF_C3H1"/>
    <property type="match status" value="2"/>
</dbReference>
<keyword evidence="2 4" id="KW-0863">Zinc-finger</keyword>
<keyword evidence="3 4" id="KW-0862">Zinc</keyword>
<name>A0A0C2XH51_HEBCY</name>
<feature type="domain" description="C3H1-type" evidence="6">
    <location>
        <begin position="40"/>
        <end position="67"/>
    </location>
</feature>
<feature type="compositionally biased region" description="Acidic residues" evidence="5">
    <location>
        <begin position="838"/>
        <end position="847"/>
    </location>
</feature>
<dbReference type="InterPro" id="IPR000571">
    <property type="entry name" value="Znf_CCCH"/>
</dbReference>
<dbReference type="HOGENOM" id="CLU_012195_0_0_1"/>
<feature type="region of interest" description="Disordered" evidence="5">
    <location>
        <begin position="109"/>
        <end position="195"/>
    </location>
</feature>
<feature type="region of interest" description="Disordered" evidence="5">
    <location>
        <begin position="476"/>
        <end position="502"/>
    </location>
</feature>
<dbReference type="Proteomes" id="UP000053424">
    <property type="component" value="Unassembled WGS sequence"/>
</dbReference>
<feature type="compositionally biased region" description="Polar residues" evidence="5">
    <location>
        <begin position="210"/>
        <end position="222"/>
    </location>
</feature>
<gene>
    <name evidence="7" type="ORF">M413DRAFT_20364</name>
</gene>
<reference evidence="8" key="2">
    <citation type="submission" date="2015-01" db="EMBL/GenBank/DDBJ databases">
        <title>Evolutionary Origins and Diversification of the Mycorrhizal Mutualists.</title>
        <authorList>
            <consortium name="DOE Joint Genome Institute"/>
            <consortium name="Mycorrhizal Genomics Consortium"/>
            <person name="Kohler A."/>
            <person name="Kuo A."/>
            <person name="Nagy L.G."/>
            <person name="Floudas D."/>
            <person name="Copeland A."/>
            <person name="Barry K.W."/>
            <person name="Cichocki N."/>
            <person name="Veneault-Fourrey C."/>
            <person name="LaButti K."/>
            <person name="Lindquist E.A."/>
            <person name="Lipzen A."/>
            <person name="Lundell T."/>
            <person name="Morin E."/>
            <person name="Murat C."/>
            <person name="Riley R."/>
            <person name="Ohm R."/>
            <person name="Sun H."/>
            <person name="Tunlid A."/>
            <person name="Henrissat B."/>
            <person name="Grigoriev I.V."/>
            <person name="Hibbett D.S."/>
            <person name="Martin F."/>
        </authorList>
    </citation>
    <scope>NUCLEOTIDE SEQUENCE [LARGE SCALE GENOMIC DNA]</scope>
    <source>
        <strain evidence="8">h7</strain>
    </source>
</reference>
<organism evidence="7 8">
    <name type="scientific">Hebeloma cylindrosporum</name>
    <dbReference type="NCBI Taxonomy" id="76867"/>
    <lineage>
        <taxon>Eukaryota</taxon>
        <taxon>Fungi</taxon>
        <taxon>Dikarya</taxon>
        <taxon>Basidiomycota</taxon>
        <taxon>Agaricomycotina</taxon>
        <taxon>Agaricomycetes</taxon>
        <taxon>Agaricomycetidae</taxon>
        <taxon>Agaricales</taxon>
        <taxon>Agaricineae</taxon>
        <taxon>Hymenogastraceae</taxon>
        <taxon>Hebeloma</taxon>
    </lineage>
</organism>
<keyword evidence="8" id="KW-1185">Reference proteome</keyword>
<sequence length="847" mass="86308">MPTDSGSHHESDRDRDRDRDGERGDRGGSKQKASSSKSKDLSHVPCKFYKVGGCTAGSSCPFSHSSVEPGAQKETCTWFIKGNCKFGHKCALAHVLPGQSMAMDRKNKKAAQTAAAGASAEKGGKLGNGARGGARREATSNAPGANRLPLLAGGATAPTRIMGGSGPSSSGRPPMTMPLKATISPSAPAPPLKDTDFTSFATLEAMENVLPSTETSSKQEGSPTEEGISEHDAPDVSAAQNAPKPSTHAVPVSASRPPTNHPVSNDFGPIGSPPNYRSGQPTSPRVNGGAFSPGTSPRAHTHINGVNISGSPSANSGAAMLSTSPFSAPGTQSVFLSSSYSTGGGMAASLGSGLAMMGGRKGWGDSDASASVGGPNSFSGLLSAQLSSSVSQQRSTNGFGSRNEYDINIEYDEFGGVRDSRGVTRGAEIAVEDEDLEDFLPSSLNDLLTPAERSRRMSRSNSGQPSGVSQLTNALANANTDSGNGPTTGNSNSGLGHRYSRSVPAPTLLGDIKSIWADTSAPPLPSSPPTHRGTPSAGYGARFDPYASNVLGDEAGLSMSMGSAGTASSIGMMSPSNASAAFLPAQLGLGGIGRQMRGASNPLYPGPTAPVAAPNNSLANNYLQPLGGMGLPSSASSSSAFHTHTHGNTQTTYRTTPSPFDLTQAMHQNPQTSRPIPSNLANQKSVADDPLLAPHLLSPSSRALHAHAPGQSLPQGLAAGYSRIHALPPLTNIASPPTSGSFVPGTSPGANAAMNNLSNEAPYGDWPSANQNAGMGAAGTAGLETMFSRLSYSAATRSGPANAPGTPPGLSRNVSGGRYTQQQGAALSPLSGPVVTRDDDDLFDMDK</sequence>
<feature type="compositionally biased region" description="Polar residues" evidence="5">
    <location>
        <begin position="665"/>
        <end position="682"/>
    </location>
</feature>